<dbReference type="Pfam" id="PF02311">
    <property type="entry name" value="AraC_binding"/>
    <property type="match status" value="1"/>
</dbReference>
<dbReference type="Proteomes" id="UP001206692">
    <property type="component" value="Unassembled WGS sequence"/>
</dbReference>
<evidence type="ECO:0000256" key="3">
    <source>
        <dbReference type="ARBA" id="ARBA00023159"/>
    </source>
</evidence>
<evidence type="ECO:0000256" key="4">
    <source>
        <dbReference type="ARBA" id="ARBA00023163"/>
    </source>
</evidence>
<evidence type="ECO:0000256" key="1">
    <source>
        <dbReference type="ARBA" id="ARBA00023015"/>
    </source>
</evidence>
<dbReference type="PROSITE" id="PS01124">
    <property type="entry name" value="HTH_ARAC_FAMILY_2"/>
    <property type="match status" value="1"/>
</dbReference>
<dbReference type="InterPro" id="IPR003313">
    <property type="entry name" value="AraC-bd"/>
</dbReference>
<dbReference type="InterPro" id="IPR018062">
    <property type="entry name" value="HTH_AraC-typ_CS"/>
</dbReference>
<protein>
    <submittedName>
        <fullName evidence="6">AraC family transcriptional regulator</fullName>
    </submittedName>
</protein>
<keyword evidence="4" id="KW-0804">Transcription</keyword>
<keyword evidence="2" id="KW-0238">DNA-binding</keyword>
<evidence type="ECO:0000259" key="5">
    <source>
        <dbReference type="PROSITE" id="PS01124"/>
    </source>
</evidence>
<dbReference type="InterPro" id="IPR014710">
    <property type="entry name" value="RmlC-like_jellyroll"/>
</dbReference>
<gene>
    <name evidence="6" type="ORF">NE675_00025</name>
</gene>
<dbReference type="PROSITE" id="PS00041">
    <property type="entry name" value="HTH_ARAC_FAMILY_1"/>
    <property type="match status" value="1"/>
</dbReference>
<dbReference type="InterPro" id="IPR037923">
    <property type="entry name" value="HTH-like"/>
</dbReference>
<dbReference type="InterPro" id="IPR018060">
    <property type="entry name" value="HTH_AraC"/>
</dbReference>
<dbReference type="PANTHER" id="PTHR46796">
    <property type="entry name" value="HTH-TYPE TRANSCRIPTIONAL ACTIVATOR RHAS-RELATED"/>
    <property type="match status" value="1"/>
</dbReference>
<name>A0ABT1SNI1_9FIRM</name>
<organism evidence="6 7">
    <name type="scientific">Megasphaera massiliensis</name>
    <dbReference type="NCBI Taxonomy" id="1232428"/>
    <lineage>
        <taxon>Bacteria</taxon>
        <taxon>Bacillati</taxon>
        <taxon>Bacillota</taxon>
        <taxon>Negativicutes</taxon>
        <taxon>Veillonellales</taxon>
        <taxon>Veillonellaceae</taxon>
        <taxon>Megasphaera</taxon>
    </lineage>
</organism>
<accession>A0ABT1SNI1</accession>
<keyword evidence="7" id="KW-1185">Reference proteome</keyword>
<dbReference type="Gene3D" id="1.10.10.60">
    <property type="entry name" value="Homeodomain-like"/>
    <property type="match status" value="2"/>
</dbReference>
<reference evidence="6 7" key="1">
    <citation type="submission" date="2022-06" db="EMBL/GenBank/DDBJ databases">
        <title>Isolation of gut microbiota from human fecal samples.</title>
        <authorList>
            <person name="Pamer E.G."/>
            <person name="Barat B."/>
            <person name="Waligurski E."/>
            <person name="Medina S."/>
            <person name="Paddock L."/>
            <person name="Mostad J."/>
        </authorList>
    </citation>
    <scope>NUCLEOTIDE SEQUENCE [LARGE SCALE GENOMIC DNA]</scope>
    <source>
        <strain evidence="6 7">DFI.1.1</strain>
    </source>
</reference>
<comment type="caution">
    <text evidence="6">The sequence shown here is derived from an EMBL/GenBank/DDBJ whole genome shotgun (WGS) entry which is preliminary data.</text>
</comment>
<dbReference type="InterPro" id="IPR020449">
    <property type="entry name" value="Tscrpt_reg_AraC-type_HTH"/>
</dbReference>
<dbReference type="SUPFAM" id="SSF46689">
    <property type="entry name" value="Homeodomain-like"/>
    <property type="match status" value="2"/>
</dbReference>
<dbReference type="Pfam" id="PF12833">
    <property type="entry name" value="HTH_18"/>
    <property type="match status" value="1"/>
</dbReference>
<feature type="domain" description="HTH araC/xylS-type" evidence="5">
    <location>
        <begin position="195"/>
        <end position="294"/>
    </location>
</feature>
<dbReference type="PRINTS" id="PR00032">
    <property type="entry name" value="HTHARAC"/>
</dbReference>
<proteinExistence type="predicted"/>
<dbReference type="SUPFAM" id="SSF51215">
    <property type="entry name" value="Regulatory protein AraC"/>
    <property type="match status" value="1"/>
</dbReference>
<dbReference type="Gene3D" id="2.60.120.10">
    <property type="entry name" value="Jelly Rolls"/>
    <property type="match status" value="1"/>
</dbReference>
<dbReference type="CDD" id="cd02208">
    <property type="entry name" value="cupin_RmlC-like"/>
    <property type="match status" value="1"/>
</dbReference>
<keyword evidence="3" id="KW-0010">Activator</keyword>
<keyword evidence="1" id="KW-0805">Transcription regulation</keyword>
<dbReference type="SMART" id="SM00342">
    <property type="entry name" value="HTH_ARAC"/>
    <property type="match status" value="1"/>
</dbReference>
<dbReference type="InterPro" id="IPR009057">
    <property type="entry name" value="Homeodomain-like_sf"/>
</dbReference>
<evidence type="ECO:0000313" key="6">
    <source>
        <dbReference type="EMBL" id="MCQ5341422.1"/>
    </source>
</evidence>
<evidence type="ECO:0000256" key="2">
    <source>
        <dbReference type="ARBA" id="ARBA00023125"/>
    </source>
</evidence>
<evidence type="ECO:0000313" key="7">
    <source>
        <dbReference type="Proteomes" id="UP001206692"/>
    </source>
</evidence>
<dbReference type="EMBL" id="JANGEW010000001">
    <property type="protein sequence ID" value="MCQ5341422.1"/>
    <property type="molecule type" value="Genomic_DNA"/>
</dbReference>
<dbReference type="InterPro" id="IPR050204">
    <property type="entry name" value="AraC_XylS_family_regulators"/>
</dbReference>
<sequence>MILQDCVIPVNDQSQELKPHGNAAFPCAGYAPHYRQEDGDNVPWHWHDELEVIYIEKGQMTAKVPSQTFSLKQGDILVINGNTLHYAVAAPECDLRSFVFSPALVTGSGDSAMAEKYIRPLLTCPSFSAFYSDSDFDDTMARYFRTAFTALAQESFGFEFTVREALSQICLFLYGRLQPGTTAEAVPSLDEERIKKMLTYIHGHFDEPITVSDIAGAAAISQRECLRCFQKTIQLSPIQYVLKYRIMQGADQLVKEPSKSITAIAAACGFDSQSHFAKTFKHFYANTPRQYRKSHVSTPIKEAVFSI</sequence>
<dbReference type="RefSeq" id="WP_062412327.1">
    <property type="nucleotide sequence ID" value="NZ_JAJCIO010000001.1"/>
</dbReference>